<protein>
    <submittedName>
        <fullName evidence="1">Uncharacterized protein</fullName>
    </submittedName>
</protein>
<accession>A0A7S8IY21</accession>
<dbReference type="AlphaFoldDB" id="A0A7S8IY21"/>
<dbReference type="KEGG" id="nkf:Nkreftii_000490"/>
<name>A0A7S8IY21_9BACT</name>
<evidence type="ECO:0000313" key="2">
    <source>
        <dbReference type="Proteomes" id="UP000593737"/>
    </source>
</evidence>
<organism evidence="1 2">
    <name type="scientific">Candidatus Nitrospira kreftii</name>
    <dbReference type="NCBI Taxonomy" id="2652173"/>
    <lineage>
        <taxon>Bacteria</taxon>
        <taxon>Pseudomonadati</taxon>
        <taxon>Nitrospirota</taxon>
        <taxon>Nitrospiria</taxon>
        <taxon>Nitrospirales</taxon>
        <taxon>Nitrospiraceae</taxon>
        <taxon>Nitrospira</taxon>
    </lineage>
</organism>
<gene>
    <name evidence="1" type="ORF">Nkreftii_000490</name>
</gene>
<sequence length="49" mass="5475">MAPRETTTMSKANGYSARWSLGSSLQPLSVIHSCLEDDVHERLQVIETE</sequence>
<dbReference type="Proteomes" id="UP000593737">
    <property type="component" value="Chromosome"/>
</dbReference>
<reference evidence="1 2" key="1">
    <citation type="journal article" date="2020" name="ISME J.">
        <title>Enrichment and physiological characterization of a novel comammox Nitrospira indicates ammonium inhibition of complete nitrification.</title>
        <authorList>
            <person name="Sakoula D."/>
            <person name="Koch H."/>
            <person name="Frank J."/>
            <person name="Jetten M.S.M."/>
            <person name="van Kessel M.A.H.J."/>
            <person name="Lucker S."/>
        </authorList>
    </citation>
    <scope>NUCLEOTIDE SEQUENCE [LARGE SCALE GENOMIC DNA]</scope>
    <source>
        <strain evidence="1">Comreactor17</strain>
    </source>
</reference>
<dbReference type="EMBL" id="CP047423">
    <property type="protein sequence ID" value="QPD02716.1"/>
    <property type="molecule type" value="Genomic_DNA"/>
</dbReference>
<proteinExistence type="predicted"/>
<evidence type="ECO:0000313" key="1">
    <source>
        <dbReference type="EMBL" id="QPD02716.1"/>
    </source>
</evidence>